<dbReference type="SFLD" id="SFLDG01135">
    <property type="entry name" value="C1.5.6:_HAD__Beta-PGM__Phospha"/>
    <property type="match status" value="1"/>
</dbReference>
<dbReference type="InterPro" id="IPR036412">
    <property type="entry name" value="HAD-like_sf"/>
</dbReference>
<dbReference type="InterPro" id="IPR006439">
    <property type="entry name" value="HAD-SF_hydro_IA"/>
</dbReference>
<dbReference type="GO" id="GO:0046872">
    <property type="term" value="F:metal ion binding"/>
    <property type="evidence" value="ECO:0007669"/>
    <property type="project" value="UniProtKB-KW"/>
</dbReference>
<dbReference type="SUPFAM" id="SSF56784">
    <property type="entry name" value="HAD-like"/>
    <property type="match status" value="1"/>
</dbReference>
<gene>
    <name evidence="6" type="ORF">GMLC_25820</name>
</gene>
<dbReference type="SFLD" id="SFLDG01129">
    <property type="entry name" value="C1.5:_HAD__Beta-PGM__Phosphata"/>
    <property type="match status" value="1"/>
</dbReference>
<evidence type="ECO:0000256" key="3">
    <source>
        <dbReference type="ARBA" id="ARBA00022723"/>
    </source>
</evidence>
<keyword evidence="5" id="KW-0119">Carbohydrate metabolism</keyword>
<dbReference type="Pfam" id="PF13419">
    <property type="entry name" value="HAD_2"/>
    <property type="match status" value="1"/>
</dbReference>
<dbReference type="Gene3D" id="3.40.50.1000">
    <property type="entry name" value="HAD superfamily/HAD-like"/>
    <property type="match status" value="1"/>
</dbReference>
<dbReference type="InterPro" id="IPR023214">
    <property type="entry name" value="HAD_sf"/>
</dbReference>
<organism evidence="6 7">
    <name type="scientific">Geomonas limicola</name>
    <dbReference type="NCBI Taxonomy" id="2740186"/>
    <lineage>
        <taxon>Bacteria</taxon>
        <taxon>Pseudomonadati</taxon>
        <taxon>Thermodesulfobacteriota</taxon>
        <taxon>Desulfuromonadia</taxon>
        <taxon>Geobacterales</taxon>
        <taxon>Geobacteraceae</taxon>
        <taxon>Geomonas</taxon>
    </lineage>
</organism>
<dbReference type="PANTHER" id="PTHR46193:SF18">
    <property type="entry name" value="HEXITOL PHOSPHATASE B"/>
    <property type="match status" value="1"/>
</dbReference>
<comment type="cofactor">
    <cofactor evidence="1">
        <name>Mg(2+)</name>
        <dbReference type="ChEBI" id="CHEBI:18420"/>
    </cofactor>
</comment>
<evidence type="ECO:0000313" key="6">
    <source>
        <dbReference type="EMBL" id="GFO69003.1"/>
    </source>
</evidence>
<evidence type="ECO:0000313" key="7">
    <source>
        <dbReference type="Proteomes" id="UP000587586"/>
    </source>
</evidence>
<keyword evidence="7" id="KW-1185">Reference proteome</keyword>
<dbReference type="Proteomes" id="UP000587586">
    <property type="component" value="Unassembled WGS sequence"/>
</dbReference>
<dbReference type="PANTHER" id="PTHR46193">
    <property type="entry name" value="6-PHOSPHOGLUCONATE PHOSPHATASE"/>
    <property type="match status" value="1"/>
</dbReference>
<dbReference type="SFLD" id="SFLDS00003">
    <property type="entry name" value="Haloacid_Dehalogenase"/>
    <property type="match status" value="1"/>
</dbReference>
<dbReference type="NCBIfam" id="TIGR01509">
    <property type="entry name" value="HAD-SF-IA-v3"/>
    <property type="match status" value="1"/>
</dbReference>
<accession>A0A6V8NBT1</accession>
<comment type="similarity">
    <text evidence="2">Belongs to the HAD-like hydrolase superfamily. CbbY/CbbZ/Gph/YieH family.</text>
</comment>
<proteinExistence type="inferred from homology"/>
<dbReference type="AlphaFoldDB" id="A0A6V8NBT1"/>
<dbReference type="Gene3D" id="1.10.150.240">
    <property type="entry name" value="Putative phosphatase, domain 2"/>
    <property type="match status" value="1"/>
</dbReference>
<dbReference type="CDD" id="cd07505">
    <property type="entry name" value="HAD_BPGM-like"/>
    <property type="match status" value="1"/>
</dbReference>
<evidence type="ECO:0000256" key="4">
    <source>
        <dbReference type="ARBA" id="ARBA00022842"/>
    </source>
</evidence>
<reference evidence="7" key="1">
    <citation type="submission" date="2020-06" db="EMBL/GenBank/DDBJ databases">
        <title>Draft genomic sequecing of Geomonas sp. Red745.</title>
        <authorList>
            <person name="Itoh H."/>
            <person name="Xu Z.X."/>
            <person name="Ushijima N."/>
            <person name="Masuda Y."/>
            <person name="Shiratori Y."/>
            <person name="Senoo K."/>
        </authorList>
    </citation>
    <scope>NUCLEOTIDE SEQUENCE [LARGE SCALE GENOMIC DNA]</scope>
    <source>
        <strain evidence="7">Red745</strain>
    </source>
</reference>
<dbReference type="InterPro" id="IPR051600">
    <property type="entry name" value="Beta-PGM-like"/>
</dbReference>
<dbReference type="GO" id="GO:0003824">
    <property type="term" value="F:catalytic activity"/>
    <property type="evidence" value="ECO:0007669"/>
    <property type="project" value="UniProtKB-ARBA"/>
</dbReference>
<evidence type="ECO:0000256" key="1">
    <source>
        <dbReference type="ARBA" id="ARBA00001946"/>
    </source>
</evidence>
<dbReference type="EMBL" id="BLXZ01000005">
    <property type="protein sequence ID" value="GFO69003.1"/>
    <property type="molecule type" value="Genomic_DNA"/>
</dbReference>
<dbReference type="InterPro" id="IPR023198">
    <property type="entry name" value="PGP-like_dom2"/>
</dbReference>
<dbReference type="InterPro" id="IPR041492">
    <property type="entry name" value="HAD_2"/>
</dbReference>
<keyword evidence="4" id="KW-0460">Magnesium</keyword>
<keyword evidence="3" id="KW-0479">Metal-binding</keyword>
<protein>
    <submittedName>
        <fullName evidence="6">Haloacid dehalogenase</fullName>
    </submittedName>
</protein>
<evidence type="ECO:0000256" key="2">
    <source>
        <dbReference type="ARBA" id="ARBA00006171"/>
    </source>
</evidence>
<sequence>MQLLQDRSLLIFDFDGTLADTSPLHAQAFNQVLAPLGVRVDYPAIAGMKTRDAMEKVVRQNGVRLDSEGLEKLSVEKQWRVRRLIEERLVPLPGVADFLSWVRPRYRLALYSSGSRGTVTQSLEKLGFSRWFDPLICADDVTAAKPDPEGYLKVLQLTGVAPGRALVFEDSDAGLQAAARAGITAVDVRPPFDYSFILGLPPEQTPAAGYRWQP</sequence>
<comment type="caution">
    <text evidence="6">The sequence shown here is derived from an EMBL/GenBank/DDBJ whole genome shotgun (WGS) entry which is preliminary data.</text>
</comment>
<name>A0A6V8NBT1_9BACT</name>
<evidence type="ECO:0000256" key="5">
    <source>
        <dbReference type="ARBA" id="ARBA00023277"/>
    </source>
</evidence>